<evidence type="ECO:0000256" key="1">
    <source>
        <dbReference type="ARBA" id="ARBA00023015"/>
    </source>
</evidence>
<dbReference type="SMART" id="SM00342">
    <property type="entry name" value="HTH_ARAC"/>
    <property type="match status" value="1"/>
</dbReference>
<evidence type="ECO:0000256" key="3">
    <source>
        <dbReference type="ARBA" id="ARBA00023163"/>
    </source>
</evidence>
<dbReference type="InterPro" id="IPR020449">
    <property type="entry name" value="Tscrpt_reg_AraC-type_HTH"/>
</dbReference>
<evidence type="ECO:0000313" key="6">
    <source>
        <dbReference type="Proteomes" id="UP001281447"/>
    </source>
</evidence>
<dbReference type="Gene3D" id="1.10.10.60">
    <property type="entry name" value="Homeodomain-like"/>
    <property type="match status" value="2"/>
</dbReference>
<dbReference type="InterPro" id="IPR009057">
    <property type="entry name" value="Homeodomain-like_sf"/>
</dbReference>
<keyword evidence="3" id="KW-0804">Transcription</keyword>
<gene>
    <name evidence="5" type="ORF">RWE15_09775</name>
</gene>
<proteinExistence type="predicted"/>
<dbReference type="Proteomes" id="UP001281447">
    <property type="component" value="Unassembled WGS sequence"/>
</dbReference>
<dbReference type="RefSeq" id="WP_390354319.1">
    <property type="nucleotide sequence ID" value="NZ_JBHUIZ010000005.1"/>
</dbReference>
<accession>A0ABU5C5T4</accession>
<evidence type="ECO:0000259" key="4">
    <source>
        <dbReference type="PROSITE" id="PS01124"/>
    </source>
</evidence>
<reference evidence="5 6" key="1">
    <citation type="submission" date="2023-10" db="EMBL/GenBank/DDBJ databases">
        <title>Virgibacillus halophilus 5B73C genome.</title>
        <authorList>
            <person name="Miliotis G."/>
            <person name="Sengupta P."/>
            <person name="Hameed A."/>
            <person name="Chuvochina M."/>
            <person name="Mcdonagh F."/>
            <person name="Simpson A.C."/>
            <person name="Singh N.K."/>
            <person name="Rekha P.D."/>
            <person name="Raman K."/>
            <person name="Hugenholtz P."/>
            <person name="Venkateswaran K."/>
        </authorList>
    </citation>
    <scope>NUCLEOTIDE SEQUENCE [LARGE SCALE GENOMIC DNA]</scope>
    <source>
        <strain evidence="5 6">5B73C</strain>
    </source>
</reference>
<dbReference type="SUPFAM" id="SSF46689">
    <property type="entry name" value="Homeodomain-like"/>
    <property type="match status" value="2"/>
</dbReference>
<dbReference type="PRINTS" id="PR00032">
    <property type="entry name" value="HTHARAC"/>
</dbReference>
<dbReference type="PROSITE" id="PS01124">
    <property type="entry name" value="HTH_ARAC_FAMILY_2"/>
    <property type="match status" value="1"/>
</dbReference>
<dbReference type="PANTHER" id="PTHR43280">
    <property type="entry name" value="ARAC-FAMILY TRANSCRIPTIONAL REGULATOR"/>
    <property type="match status" value="1"/>
</dbReference>
<dbReference type="PANTHER" id="PTHR43280:SF28">
    <property type="entry name" value="HTH-TYPE TRANSCRIPTIONAL ACTIVATOR RHAS"/>
    <property type="match status" value="1"/>
</dbReference>
<organism evidence="5 6">
    <name type="scientific">Tigheibacillus halophilus</name>
    <dbReference type="NCBI Taxonomy" id="361280"/>
    <lineage>
        <taxon>Bacteria</taxon>
        <taxon>Bacillati</taxon>
        <taxon>Bacillota</taxon>
        <taxon>Bacilli</taxon>
        <taxon>Bacillales</taxon>
        <taxon>Bacillaceae</taxon>
        <taxon>Tigheibacillus</taxon>
    </lineage>
</organism>
<feature type="domain" description="HTH araC/xylS-type" evidence="4">
    <location>
        <begin position="144"/>
        <end position="243"/>
    </location>
</feature>
<sequence length="253" mass="29581">MDKNEMNYIERMEGDERYILSLDYANVIQTYDEKIFVSLVTKDEIGAEAYLSEVCFFLAELPEKDQIFILHIFFVSIVTDMTKLHQRNGRLHPSHITSSYALISTIDRWQTTTDYFSAISWFIHKVSTTLVPGVHFLEQQPHIEKIMDLIHAHLTDKKLSVAWLAEQLQFSTTHLASIFKGVMGESISHYIQRQKTEKITFELRFSSKPLKEICQSYGYSNVSNFIRTFKKQMGTTPLKYRQSYMLAVRNKKI</sequence>
<evidence type="ECO:0000256" key="2">
    <source>
        <dbReference type="ARBA" id="ARBA00023125"/>
    </source>
</evidence>
<dbReference type="Pfam" id="PF12833">
    <property type="entry name" value="HTH_18"/>
    <property type="match status" value="1"/>
</dbReference>
<keyword evidence="2" id="KW-0238">DNA-binding</keyword>
<evidence type="ECO:0000313" key="5">
    <source>
        <dbReference type="EMBL" id="MDY0394685.1"/>
    </source>
</evidence>
<protein>
    <submittedName>
        <fullName evidence="5">AraC family transcriptional regulator</fullName>
    </submittedName>
</protein>
<comment type="caution">
    <text evidence="5">The sequence shown here is derived from an EMBL/GenBank/DDBJ whole genome shotgun (WGS) entry which is preliminary data.</text>
</comment>
<name>A0ABU5C5T4_9BACI</name>
<dbReference type="EMBL" id="JAWDIP010000003">
    <property type="protein sequence ID" value="MDY0394685.1"/>
    <property type="molecule type" value="Genomic_DNA"/>
</dbReference>
<keyword evidence="6" id="KW-1185">Reference proteome</keyword>
<keyword evidence="1" id="KW-0805">Transcription regulation</keyword>
<dbReference type="InterPro" id="IPR018060">
    <property type="entry name" value="HTH_AraC"/>
</dbReference>